<dbReference type="EMBL" id="LGRX02007177">
    <property type="protein sequence ID" value="KAK3275519.1"/>
    <property type="molecule type" value="Genomic_DNA"/>
</dbReference>
<dbReference type="AlphaFoldDB" id="A0AAE0GCA9"/>
<proteinExistence type="predicted"/>
<sequence>METPRTPECPCAPPLFVPAVIGWHEGQLQKMPASRLDSAELQLHFGQYINCWRPELYWWTCYNLMERLCQTSFVAIARIMHTSDRNSDVFITMIVTMLAMCINACYHPFAMSLNYRLQMVIFLDECLILAFIEHQSVISEDNDESDLNLVATTLLFVLQVLLMLYMAWTLYHTDKETVHSLMSMAASFFKNTFGRTGSVALNTRQKTMRRLQRYLSQAFKSGNDSFSDDEPLSPTSAHDHMTRFHSRGSELDEMQTSRRPSATAQPEEDKSDEGNADRLDRRLSSQSRAAKYFAKNFSRRLDSVTGEWVMQEMVPPEEMQSILHMSPPEELPTVVCTGGNEIEEIELSSQNLSEQTMVNKDGVLHRLRTVVRSASPGEAGEDGFSPSNAVTYTNPLTDYYRNSPSSPTIKPLRMGHTSTSPASYAVSQLMPQSSIRIHPNSSPQTHVNSTTSFADTATSGHPCSSPPPTTHQVLEPRDLAPPADQ</sequence>
<keyword evidence="2" id="KW-0812">Transmembrane</keyword>
<gene>
    <name evidence="3" type="ORF">CYMTET_16354</name>
</gene>
<organism evidence="3 4">
    <name type="scientific">Cymbomonas tetramitiformis</name>
    <dbReference type="NCBI Taxonomy" id="36881"/>
    <lineage>
        <taxon>Eukaryota</taxon>
        <taxon>Viridiplantae</taxon>
        <taxon>Chlorophyta</taxon>
        <taxon>Pyramimonadophyceae</taxon>
        <taxon>Pyramimonadales</taxon>
        <taxon>Pyramimonadaceae</taxon>
        <taxon>Cymbomonas</taxon>
    </lineage>
</organism>
<feature type="region of interest" description="Disordered" evidence="1">
    <location>
        <begin position="395"/>
        <end position="420"/>
    </location>
</feature>
<name>A0AAE0GCA9_9CHLO</name>
<reference evidence="3 4" key="1">
    <citation type="journal article" date="2015" name="Genome Biol. Evol.">
        <title>Comparative Genomics of a Bacterivorous Green Alga Reveals Evolutionary Causalities and Consequences of Phago-Mixotrophic Mode of Nutrition.</title>
        <authorList>
            <person name="Burns J.A."/>
            <person name="Paasch A."/>
            <person name="Narechania A."/>
            <person name="Kim E."/>
        </authorList>
    </citation>
    <scope>NUCLEOTIDE SEQUENCE [LARGE SCALE GENOMIC DNA]</scope>
    <source>
        <strain evidence="3 4">PLY_AMNH</strain>
    </source>
</reference>
<feature type="compositionally biased region" description="Polar residues" evidence="1">
    <location>
        <begin position="395"/>
        <end position="408"/>
    </location>
</feature>
<feature type="compositionally biased region" description="Polar residues" evidence="1">
    <location>
        <begin position="435"/>
        <end position="462"/>
    </location>
</feature>
<feature type="region of interest" description="Disordered" evidence="1">
    <location>
        <begin position="248"/>
        <end position="285"/>
    </location>
</feature>
<keyword evidence="4" id="KW-1185">Reference proteome</keyword>
<dbReference type="Proteomes" id="UP001190700">
    <property type="component" value="Unassembled WGS sequence"/>
</dbReference>
<evidence type="ECO:0000256" key="1">
    <source>
        <dbReference type="SAM" id="MobiDB-lite"/>
    </source>
</evidence>
<accession>A0AAE0GCA9</accession>
<evidence type="ECO:0000256" key="2">
    <source>
        <dbReference type="SAM" id="Phobius"/>
    </source>
</evidence>
<feature type="compositionally biased region" description="Basic and acidic residues" evidence="1">
    <location>
        <begin position="272"/>
        <end position="283"/>
    </location>
</feature>
<feature type="region of interest" description="Disordered" evidence="1">
    <location>
        <begin position="435"/>
        <end position="485"/>
    </location>
</feature>
<evidence type="ECO:0000313" key="4">
    <source>
        <dbReference type="Proteomes" id="UP001190700"/>
    </source>
</evidence>
<feature type="transmembrane region" description="Helical" evidence="2">
    <location>
        <begin position="89"/>
        <end position="109"/>
    </location>
</feature>
<keyword evidence="2" id="KW-1133">Transmembrane helix</keyword>
<protein>
    <submittedName>
        <fullName evidence="3">Uncharacterized protein</fullName>
    </submittedName>
</protein>
<comment type="caution">
    <text evidence="3">The sequence shown here is derived from an EMBL/GenBank/DDBJ whole genome shotgun (WGS) entry which is preliminary data.</text>
</comment>
<keyword evidence="2" id="KW-0472">Membrane</keyword>
<evidence type="ECO:0000313" key="3">
    <source>
        <dbReference type="EMBL" id="KAK3275519.1"/>
    </source>
</evidence>
<feature type="transmembrane region" description="Helical" evidence="2">
    <location>
        <begin position="153"/>
        <end position="171"/>
    </location>
</feature>